<protein>
    <recommendedName>
        <fullName evidence="3">DUF465 domain-containing protein</fullName>
    </recommendedName>
</protein>
<dbReference type="Proteomes" id="UP000218899">
    <property type="component" value="Chromosome"/>
</dbReference>
<dbReference type="EMBL" id="AP014936">
    <property type="protein sequence ID" value="BAU50227.1"/>
    <property type="molecule type" value="Genomic_DNA"/>
</dbReference>
<organism evidence="1 2">
    <name type="scientific">Sulfurifustis variabilis</name>
    <dbReference type="NCBI Taxonomy" id="1675686"/>
    <lineage>
        <taxon>Bacteria</taxon>
        <taxon>Pseudomonadati</taxon>
        <taxon>Pseudomonadota</taxon>
        <taxon>Gammaproteobacteria</taxon>
        <taxon>Acidiferrobacterales</taxon>
        <taxon>Acidiferrobacteraceae</taxon>
        <taxon>Sulfurifustis</taxon>
    </lineage>
</organism>
<dbReference type="Pfam" id="PF04325">
    <property type="entry name" value="DUF465"/>
    <property type="match status" value="1"/>
</dbReference>
<dbReference type="OrthoDB" id="5787087at2"/>
<name>A0A1B4VGZ5_9GAMM</name>
<proteinExistence type="predicted"/>
<evidence type="ECO:0000313" key="1">
    <source>
        <dbReference type="EMBL" id="BAU50227.1"/>
    </source>
</evidence>
<evidence type="ECO:0008006" key="3">
    <source>
        <dbReference type="Google" id="ProtNLM"/>
    </source>
</evidence>
<dbReference type="InterPro" id="IPR007420">
    <property type="entry name" value="DUF465"/>
</dbReference>
<reference evidence="1 2" key="1">
    <citation type="submission" date="2015-08" db="EMBL/GenBank/DDBJ databases">
        <title>Complete genome sequence of Sulfurifustis variabilis.</title>
        <authorList>
            <person name="Miura A."/>
            <person name="Kojima H."/>
            <person name="Fukui M."/>
        </authorList>
    </citation>
    <scope>NUCLEOTIDE SEQUENCE [LARGE SCALE GENOMIC DNA]</scope>
    <source>
        <strain evidence="2">skN76</strain>
    </source>
</reference>
<dbReference type="InterPro" id="IPR038444">
    <property type="entry name" value="DUF465_sf"/>
</dbReference>
<dbReference type="RefSeq" id="WP_096462547.1">
    <property type="nucleotide sequence ID" value="NZ_AP014936.1"/>
</dbReference>
<keyword evidence="2" id="KW-1185">Reference proteome</keyword>
<dbReference type="AlphaFoldDB" id="A0A1B4VGZ5"/>
<dbReference type="Gene3D" id="6.10.280.50">
    <property type="match status" value="1"/>
</dbReference>
<gene>
    <name evidence="1" type="ORF">SVA_3691</name>
</gene>
<sequence length="68" mass="8041">MGDPGSEFLRERLLALRTEHRDLDEVIERLSRSPTTDELLLRRLKKRKLQLKDFIARIESKLIPDLEA</sequence>
<accession>A0A1B4VGZ5</accession>
<dbReference type="KEGG" id="sva:SVA_3691"/>
<evidence type="ECO:0000313" key="2">
    <source>
        <dbReference type="Proteomes" id="UP000218899"/>
    </source>
</evidence>